<dbReference type="Proteomes" id="UP000178774">
    <property type="component" value="Unassembled WGS sequence"/>
</dbReference>
<organism evidence="1 2">
    <name type="scientific">Candidatus Staskawiczbacteria bacterium RIFCSPHIGHO2_01_FULL_41_41</name>
    <dbReference type="NCBI Taxonomy" id="1802203"/>
    <lineage>
        <taxon>Bacteria</taxon>
        <taxon>Candidatus Staskawicziibacteriota</taxon>
    </lineage>
</organism>
<accession>A0A1G2HV81</accession>
<evidence type="ECO:0000313" key="2">
    <source>
        <dbReference type="Proteomes" id="UP000178774"/>
    </source>
</evidence>
<reference evidence="1 2" key="1">
    <citation type="journal article" date="2016" name="Nat. Commun.">
        <title>Thousands of microbial genomes shed light on interconnected biogeochemical processes in an aquifer system.</title>
        <authorList>
            <person name="Anantharaman K."/>
            <person name="Brown C.T."/>
            <person name="Hug L.A."/>
            <person name="Sharon I."/>
            <person name="Castelle C.J."/>
            <person name="Probst A.J."/>
            <person name="Thomas B.C."/>
            <person name="Singh A."/>
            <person name="Wilkins M.J."/>
            <person name="Karaoz U."/>
            <person name="Brodie E.L."/>
            <person name="Williams K.H."/>
            <person name="Hubbard S.S."/>
            <person name="Banfield J.F."/>
        </authorList>
    </citation>
    <scope>NUCLEOTIDE SEQUENCE [LARGE SCALE GENOMIC DNA]</scope>
</reference>
<dbReference type="EMBL" id="MHOP01000005">
    <property type="protein sequence ID" value="OGZ66442.1"/>
    <property type="molecule type" value="Genomic_DNA"/>
</dbReference>
<protein>
    <submittedName>
        <fullName evidence="1">Uncharacterized protein</fullName>
    </submittedName>
</protein>
<sequence length="109" mass="12652">MIGLSVSFCILDIVNGVVPIENVEKIIGGISAQNQEDVRQLISDYCQVYWRECPKEAEQVFRQLFAEGKIEQPRLIDDRHFPNIGNRKRWVESEAEIVWQDQMARAMES</sequence>
<dbReference type="AlphaFoldDB" id="A0A1G2HV81"/>
<name>A0A1G2HV81_9BACT</name>
<proteinExistence type="predicted"/>
<gene>
    <name evidence="1" type="ORF">A2822_01675</name>
</gene>
<evidence type="ECO:0000313" key="1">
    <source>
        <dbReference type="EMBL" id="OGZ66442.1"/>
    </source>
</evidence>
<comment type="caution">
    <text evidence="1">The sequence shown here is derived from an EMBL/GenBank/DDBJ whole genome shotgun (WGS) entry which is preliminary data.</text>
</comment>